<keyword evidence="3" id="KW-0997">Cell inner membrane</keyword>
<dbReference type="GeneID" id="88848656"/>
<dbReference type="SMART" id="SM00382">
    <property type="entry name" value="AAA"/>
    <property type="match status" value="1"/>
</dbReference>
<dbReference type="EMBL" id="AP019367">
    <property type="protein sequence ID" value="BBH49932.1"/>
    <property type="molecule type" value="Genomic_DNA"/>
</dbReference>
<evidence type="ECO:0000256" key="5">
    <source>
        <dbReference type="ARBA" id="ARBA00022840"/>
    </source>
</evidence>
<dbReference type="Pfam" id="PF00005">
    <property type="entry name" value="ABC_tran"/>
    <property type="match status" value="1"/>
</dbReference>
<sequence length="384" mass="41080">MSLSVDIRKRLGDFSLDVSFKAENPAETLALLGASGCGKSMALKCVAGVERPDEGRIVLNGRVLYDSAARVNVPAQRRHVGYLFQSYALFPTMTVLDNVLVGARGATRAERLAMAARQIRAFRLEGLEGRRPAELSGGQQQRCALARIMASEPELLLLDEPFSALDGYLRWQLELELADTLREFPGGVVFVTHSRDEVYRMCDRVCVLTDGRGGRTVPTSELFDAPATLAEALISGCKNVSPAVPVGPETLDCADWGVRLACGRAVAGCAHAGIRAHFLRIVEADGRPVDTIGDVATGFGSARGQGEQCAASRSRVVVRSRAENRIPCTVARVIDNVFSTIVMCATPGGACLRVELGKDAWAALGCPARVTLQVAPSDVMPLVD</sequence>
<keyword evidence="5" id="KW-0067">ATP-binding</keyword>
<dbReference type="RefSeq" id="WP_232619884.1">
    <property type="nucleotide sequence ID" value="NZ_AP019367.1"/>
</dbReference>
<keyword evidence="2" id="KW-1003">Cell membrane</keyword>
<dbReference type="KEGG" id="pcat:Pcatena_05190"/>
<evidence type="ECO:0000313" key="9">
    <source>
        <dbReference type="EMBL" id="BBH49932.1"/>
    </source>
</evidence>
<keyword evidence="6" id="KW-1278">Translocase</keyword>
<proteinExistence type="predicted"/>
<dbReference type="InterPro" id="IPR050093">
    <property type="entry name" value="ABC_SmlMolc_Importer"/>
</dbReference>
<gene>
    <name evidence="9" type="ORF">Pcatena_05190</name>
</gene>
<dbReference type="GO" id="GO:0016887">
    <property type="term" value="F:ATP hydrolysis activity"/>
    <property type="evidence" value="ECO:0007669"/>
    <property type="project" value="InterPro"/>
</dbReference>
<dbReference type="InterPro" id="IPR027417">
    <property type="entry name" value="P-loop_NTPase"/>
</dbReference>
<organism evidence="9 10">
    <name type="scientific">Parolsenella catena</name>
    <dbReference type="NCBI Taxonomy" id="2003188"/>
    <lineage>
        <taxon>Bacteria</taxon>
        <taxon>Bacillati</taxon>
        <taxon>Actinomycetota</taxon>
        <taxon>Coriobacteriia</taxon>
        <taxon>Coriobacteriales</taxon>
        <taxon>Atopobiaceae</taxon>
        <taxon>Parolsenella</taxon>
    </lineage>
</organism>
<protein>
    <recommendedName>
        <fullName evidence="8">ABC transporter domain-containing protein</fullName>
    </recommendedName>
</protein>
<dbReference type="Proteomes" id="UP000273154">
    <property type="component" value="Chromosome"/>
</dbReference>
<dbReference type="InterPro" id="IPR003593">
    <property type="entry name" value="AAA+_ATPase"/>
</dbReference>
<evidence type="ECO:0000256" key="3">
    <source>
        <dbReference type="ARBA" id="ARBA00022519"/>
    </source>
</evidence>
<feature type="domain" description="ABC transporter" evidence="8">
    <location>
        <begin position="1"/>
        <end position="235"/>
    </location>
</feature>
<dbReference type="Gene3D" id="3.40.50.300">
    <property type="entry name" value="P-loop containing nucleotide triphosphate hydrolases"/>
    <property type="match status" value="1"/>
</dbReference>
<dbReference type="PANTHER" id="PTHR42781">
    <property type="entry name" value="SPERMIDINE/PUTRESCINE IMPORT ATP-BINDING PROTEIN POTA"/>
    <property type="match status" value="1"/>
</dbReference>
<evidence type="ECO:0000259" key="8">
    <source>
        <dbReference type="PROSITE" id="PS50893"/>
    </source>
</evidence>
<accession>A0A3G9K5B8</accession>
<dbReference type="PANTHER" id="PTHR42781:SF5">
    <property type="entry name" value="PUTRESCINE TRANSPORT ATP-BINDING PROTEIN POTG"/>
    <property type="match status" value="1"/>
</dbReference>
<keyword evidence="10" id="KW-1185">Reference proteome</keyword>
<dbReference type="SUPFAM" id="SSF52540">
    <property type="entry name" value="P-loop containing nucleoside triphosphate hydrolases"/>
    <property type="match status" value="1"/>
</dbReference>
<reference evidence="10" key="1">
    <citation type="submission" date="2018-11" db="EMBL/GenBank/DDBJ databases">
        <title>Comparative genomics of Parolsenella catena and Libanicoccus massiliensis: Reclassification of Libanicoccus massiliensis as Parolsenella massiliensis comb. nov.</title>
        <authorList>
            <person name="Sakamoto M."/>
            <person name="Ikeyama N."/>
            <person name="Murakami T."/>
            <person name="Mori H."/>
            <person name="Yuki M."/>
            <person name="Ohkuma M."/>
        </authorList>
    </citation>
    <scope>NUCLEOTIDE SEQUENCE [LARGE SCALE GENOMIC DNA]</scope>
    <source>
        <strain evidence="10">JCM 31932</strain>
    </source>
</reference>
<evidence type="ECO:0000256" key="1">
    <source>
        <dbReference type="ARBA" id="ARBA00022448"/>
    </source>
</evidence>
<keyword evidence="7" id="KW-0472">Membrane</keyword>
<evidence type="ECO:0000256" key="6">
    <source>
        <dbReference type="ARBA" id="ARBA00022967"/>
    </source>
</evidence>
<keyword evidence="4" id="KW-0547">Nucleotide-binding</keyword>
<name>A0A3G9K5B8_9ACTN</name>
<dbReference type="InterPro" id="IPR003439">
    <property type="entry name" value="ABC_transporter-like_ATP-bd"/>
</dbReference>
<keyword evidence="1" id="KW-0813">Transport</keyword>
<evidence type="ECO:0000256" key="2">
    <source>
        <dbReference type="ARBA" id="ARBA00022475"/>
    </source>
</evidence>
<evidence type="ECO:0000256" key="4">
    <source>
        <dbReference type="ARBA" id="ARBA00022741"/>
    </source>
</evidence>
<dbReference type="GO" id="GO:0005524">
    <property type="term" value="F:ATP binding"/>
    <property type="evidence" value="ECO:0007669"/>
    <property type="project" value="UniProtKB-KW"/>
</dbReference>
<evidence type="ECO:0000256" key="7">
    <source>
        <dbReference type="ARBA" id="ARBA00023136"/>
    </source>
</evidence>
<evidence type="ECO:0000313" key="10">
    <source>
        <dbReference type="Proteomes" id="UP000273154"/>
    </source>
</evidence>
<dbReference type="PROSITE" id="PS50893">
    <property type="entry name" value="ABC_TRANSPORTER_2"/>
    <property type="match status" value="1"/>
</dbReference>
<dbReference type="AlphaFoldDB" id="A0A3G9K5B8"/>